<evidence type="ECO:0000313" key="10">
    <source>
        <dbReference type="EMBL" id="MFC5452455.1"/>
    </source>
</evidence>
<keyword evidence="6 8" id="KW-1133">Transmembrane helix</keyword>
<dbReference type="InterPro" id="IPR035906">
    <property type="entry name" value="MetI-like_sf"/>
</dbReference>
<accession>A0ABW0KGY0</accession>
<feature type="transmembrane region" description="Helical" evidence="8">
    <location>
        <begin position="75"/>
        <end position="94"/>
    </location>
</feature>
<name>A0ABW0KGY0_9BACL</name>
<dbReference type="PANTHER" id="PTHR43357">
    <property type="entry name" value="INNER MEMBRANE ABC TRANSPORTER PERMEASE PROTEIN YDCV"/>
    <property type="match status" value="1"/>
</dbReference>
<feature type="domain" description="ABC transmembrane type-1" evidence="9">
    <location>
        <begin position="279"/>
        <end position="474"/>
    </location>
</feature>
<dbReference type="RefSeq" id="WP_377526722.1">
    <property type="nucleotide sequence ID" value="NZ_JBHSMJ010000054.1"/>
</dbReference>
<keyword evidence="7 8" id="KW-0472">Membrane</keyword>
<comment type="subcellular location">
    <subcellularLocation>
        <location evidence="1">Cell inner membrane</location>
        <topology evidence="1">Multi-pass membrane protein</topology>
    </subcellularLocation>
    <subcellularLocation>
        <location evidence="8">Cell membrane</location>
        <topology evidence="8">Multi-pass membrane protein</topology>
    </subcellularLocation>
</comment>
<organism evidence="10 11">
    <name type="scientific">Paenibacillus aestuarii</name>
    <dbReference type="NCBI Taxonomy" id="516965"/>
    <lineage>
        <taxon>Bacteria</taxon>
        <taxon>Bacillati</taxon>
        <taxon>Bacillota</taxon>
        <taxon>Bacilli</taxon>
        <taxon>Bacillales</taxon>
        <taxon>Paenibacillaceae</taxon>
        <taxon>Paenibacillus</taxon>
    </lineage>
</organism>
<feature type="transmembrane region" description="Helical" evidence="8">
    <location>
        <begin position="173"/>
        <end position="192"/>
    </location>
</feature>
<feature type="transmembrane region" description="Helical" evidence="8">
    <location>
        <begin position="402"/>
        <end position="424"/>
    </location>
</feature>
<dbReference type="Proteomes" id="UP001596044">
    <property type="component" value="Unassembled WGS sequence"/>
</dbReference>
<keyword evidence="4" id="KW-0997">Cell inner membrane</keyword>
<dbReference type="InterPro" id="IPR000515">
    <property type="entry name" value="MetI-like"/>
</dbReference>
<comment type="similarity">
    <text evidence="8">Belongs to the binding-protein-dependent transport system permease family.</text>
</comment>
<evidence type="ECO:0000256" key="3">
    <source>
        <dbReference type="ARBA" id="ARBA00022475"/>
    </source>
</evidence>
<feature type="transmembrane region" description="Helical" evidence="8">
    <location>
        <begin position="342"/>
        <end position="363"/>
    </location>
</feature>
<evidence type="ECO:0000256" key="5">
    <source>
        <dbReference type="ARBA" id="ARBA00022692"/>
    </source>
</evidence>
<gene>
    <name evidence="10" type="ORF">ACFPOG_30065</name>
</gene>
<evidence type="ECO:0000256" key="2">
    <source>
        <dbReference type="ARBA" id="ARBA00022448"/>
    </source>
</evidence>
<dbReference type="PROSITE" id="PS50928">
    <property type="entry name" value="ABC_TM1"/>
    <property type="match status" value="2"/>
</dbReference>
<feature type="transmembrane region" description="Helical" evidence="8">
    <location>
        <begin position="20"/>
        <end position="41"/>
    </location>
</feature>
<dbReference type="CDD" id="cd06261">
    <property type="entry name" value="TM_PBP2"/>
    <property type="match status" value="2"/>
</dbReference>
<dbReference type="Gene3D" id="1.10.3720.10">
    <property type="entry name" value="MetI-like"/>
    <property type="match status" value="2"/>
</dbReference>
<feature type="transmembrane region" description="Helical" evidence="8">
    <location>
        <begin position="115"/>
        <end position="137"/>
    </location>
</feature>
<evidence type="ECO:0000259" key="9">
    <source>
        <dbReference type="PROSITE" id="PS50928"/>
    </source>
</evidence>
<evidence type="ECO:0000256" key="7">
    <source>
        <dbReference type="ARBA" id="ARBA00023136"/>
    </source>
</evidence>
<feature type="transmembrane region" description="Helical" evidence="8">
    <location>
        <begin position="315"/>
        <end position="336"/>
    </location>
</feature>
<feature type="transmembrane region" description="Helical" evidence="8">
    <location>
        <begin position="283"/>
        <end position="303"/>
    </location>
</feature>
<feature type="transmembrane region" description="Helical" evidence="8">
    <location>
        <begin position="221"/>
        <end position="244"/>
    </location>
</feature>
<proteinExistence type="inferred from homology"/>
<keyword evidence="5 8" id="KW-0812">Transmembrane</keyword>
<keyword evidence="11" id="KW-1185">Reference proteome</keyword>
<dbReference type="EMBL" id="JBHSMJ010000054">
    <property type="protein sequence ID" value="MFC5452455.1"/>
    <property type="molecule type" value="Genomic_DNA"/>
</dbReference>
<comment type="caution">
    <text evidence="10">The sequence shown here is derived from an EMBL/GenBank/DDBJ whole genome shotgun (WGS) entry which is preliminary data.</text>
</comment>
<keyword evidence="2 8" id="KW-0813">Transport</keyword>
<feature type="domain" description="ABC transmembrane type-1" evidence="9">
    <location>
        <begin position="1"/>
        <end position="194"/>
    </location>
</feature>
<evidence type="ECO:0000313" key="11">
    <source>
        <dbReference type="Proteomes" id="UP001596044"/>
    </source>
</evidence>
<keyword evidence="3" id="KW-1003">Cell membrane</keyword>
<dbReference type="Pfam" id="PF00528">
    <property type="entry name" value="BPD_transp_1"/>
    <property type="match status" value="2"/>
</dbReference>
<evidence type="ECO:0000256" key="1">
    <source>
        <dbReference type="ARBA" id="ARBA00004429"/>
    </source>
</evidence>
<evidence type="ECO:0000256" key="4">
    <source>
        <dbReference type="ARBA" id="ARBA00022519"/>
    </source>
</evidence>
<evidence type="ECO:0000256" key="6">
    <source>
        <dbReference type="ARBA" id="ARBA00022989"/>
    </source>
</evidence>
<protein>
    <submittedName>
        <fullName evidence="10">ABC transporter permease</fullName>
    </submittedName>
</protein>
<evidence type="ECO:0000256" key="8">
    <source>
        <dbReference type="RuleBase" id="RU363032"/>
    </source>
</evidence>
<feature type="transmembrane region" description="Helical" evidence="8">
    <location>
        <begin position="457"/>
        <end position="481"/>
    </location>
</feature>
<dbReference type="PANTHER" id="PTHR43357:SF3">
    <property type="entry name" value="FE(3+)-TRANSPORT SYSTEM PERMEASE PROTEIN FBPB 2"/>
    <property type="match status" value="1"/>
</dbReference>
<dbReference type="SUPFAM" id="SSF161098">
    <property type="entry name" value="MetI-like"/>
    <property type="match status" value="2"/>
</dbReference>
<sequence>MISSILGTFLAVLVYRNQVHGVKLIALLIWLVFFTPSYLIAEGWVLMMQRKGILSEIFGIPLGGFDWFFTPAGLILAMSFRIFPVIFFSVLTGLRGLGPDYEEAARTVGANSLSIWMKINIPLLFPSILAGATITFAESVSDFGFASAFVPNSHIPLLTYSIYKALSLSPVDFSQVGALSIVLIAIIALAMWGQKWILGKGSYSTVKNQIRPYRSTRKKTIATSLVAYVFLFIALAMPLSGILISSFMKNSARGIHLANLTLHNYAEALKFGSASYQALLRSLLLGLGTAIVASLLAIGLAFVIQRGQGFSTKVLYVLTMSTLAIPGIVLAAGYVFSWNAPYLVPFHLNLYGTMFCVFLAYIAGSLPNAIRLQIAAITQISPSLLSAGQVSGAGLFTLFRKILFPLVSGTVSATLYLIFSHLIFELPVSELLYPPGRPVFPVQIIHFYNDLQVEKGAALTILGVVLVLLIYGAGQQLALVYKNVKRSYSDRMMRELLNKRINRGYATDSLSGSAAIHLDVERQVL</sequence>
<reference evidence="11" key="1">
    <citation type="journal article" date="2019" name="Int. J. Syst. Evol. Microbiol.">
        <title>The Global Catalogue of Microorganisms (GCM) 10K type strain sequencing project: providing services to taxonomists for standard genome sequencing and annotation.</title>
        <authorList>
            <consortium name="The Broad Institute Genomics Platform"/>
            <consortium name="The Broad Institute Genome Sequencing Center for Infectious Disease"/>
            <person name="Wu L."/>
            <person name="Ma J."/>
        </authorList>
    </citation>
    <scope>NUCLEOTIDE SEQUENCE [LARGE SCALE GENOMIC DNA]</scope>
    <source>
        <strain evidence="11">KACC 11904</strain>
    </source>
</reference>